<accession>A0AAD7DDQ2</accession>
<proteinExistence type="predicted"/>
<gene>
    <name evidence="2" type="ORF">B0H17DRAFT_1135203</name>
</gene>
<dbReference type="EMBL" id="JARKIE010000074">
    <property type="protein sequence ID" value="KAJ7689158.1"/>
    <property type="molecule type" value="Genomic_DNA"/>
</dbReference>
<evidence type="ECO:0000256" key="1">
    <source>
        <dbReference type="SAM" id="MobiDB-lite"/>
    </source>
</evidence>
<comment type="caution">
    <text evidence="2">The sequence shown here is derived from an EMBL/GenBank/DDBJ whole genome shotgun (WGS) entry which is preliminary data.</text>
</comment>
<feature type="region of interest" description="Disordered" evidence="1">
    <location>
        <begin position="18"/>
        <end position="43"/>
    </location>
</feature>
<evidence type="ECO:0000313" key="2">
    <source>
        <dbReference type="EMBL" id="KAJ7689158.1"/>
    </source>
</evidence>
<dbReference type="Proteomes" id="UP001221757">
    <property type="component" value="Unassembled WGS sequence"/>
</dbReference>
<keyword evidence="3" id="KW-1185">Reference proteome</keyword>
<evidence type="ECO:0000313" key="3">
    <source>
        <dbReference type="Proteomes" id="UP001221757"/>
    </source>
</evidence>
<reference evidence="2" key="1">
    <citation type="submission" date="2023-03" db="EMBL/GenBank/DDBJ databases">
        <title>Massive genome expansion in bonnet fungi (Mycena s.s.) driven by repeated elements and novel gene families across ecological guilds.</title>
        <authorList>
            <consortium name="Lawrence Berkeley National Laboratory"/>
            <person name="Harder C.B."/>
            <person name="Miyauchi S."/>
            <person name="Viragh M."/>
            <person name="Kuo A."/>
            <person name="Thoen E."/>
            <person name="Andreopoulos B."/>
            <person name="Lu D."/>
            <person name="Skrede I."/>
            <person name="Drula E."/>
            <person name="Henrissat B."/>
            <person name="Morin E."/>
            <person name="Kohler A."/>
            <person name="Barry K."/>
            <person name="LaButti K."/>
            <person name="Morin E."/>
            <person name="Salamov A."/>
            <person name="Lipzen A."/>
            <person name="Mereny Z."/>
            <person name="Hegedus B."/>
            <person name="Baldrian P."/>
            <person name="Stursova M."/>
            <person name="Weitz H."/>
            <person name="Taylor A."/>
            <person name="Grigoriev I.V."/>
            <person name="Nagy L.G."/>
            <person name="Martin F."/>
            <person name="Kauserud H."/>
        </authorList>
    </citation>
    <scope>NUCLEOTIDE SEQUENCE</scope>
    <source>
        <strain evidence="2">CBHHK067</strain>
    </source>
</reference>
<organism evidence="2 3">
    <name type="scientific">Mycena rosella</name>
    <name type="common">Pink bonnet</name>
    <name type="synonym">Agaricus rosellus</name>
    <dbReference type="NCBI Taxonomy" id="1033263"/>
    <lineage>
        <taxon>Eukaryota</taxon>
        <taxon>Fungi</taxon>
        <taxon>Dikarya</taxon>
        <taxon>Basidiomycota</taxon>
        <taxon>Agaricomycotina</taxon>
        <taxon>Agaricomycetes</taxon>
        <taxon>Agaricomycetidae</taxon>
        <taxon>Agaricales</taxon>
        <taxon>Marasmiineae</taxon>
        <taxon>Mycenaceae</taxon>
        <taxon>Mycena</taxon>
    </lineage>
</organism>
<dbReference type="AlphaFoldDB" id="A0AAD7DDQ2"/>
<name>A0AAD7DDQ2_MYCRO</name>
<sequence>MNNMEEICAKSANGVTARDLASMLPNDMEEEEDDRGPPLPSRLQQRVVVADDDLEEEVDMGESDMQLLPSWTAQRYMVQSDLEEDESDQICRLRKMPKPVDGRKMLHYQFPEIAEVQRKESGHVHSNMVGKFRVGEYHRVAARETAIQAAVSTATSAGTTDLMIVQAAVSAYTKAENQTEIPADIAIWIQFPPKTLSLLATAARNPTNWDMSPFLADGMVQISQPDDVPPMLVVANYIHRISVPSNKVHEAPQQYPSQHPADAGNTILQSVMHSSDLKKVMVEFHQAMIEYGLEDAVDMLFEEIKACPLTPPYATLDSPVPIPAHGVEDLEAGRDVQIVNFLKARRNLNFTMFHLQEMNTGIEDPLDIHVNPIVSQKERIVHTVLGAAAMSSAHSEVLHILLPSPELLQLHNVICASLMLDPFPLGQERDLLLEGQICSLLDNEAEVLHGLNDDRIPSVVLKKTKQYAADVVCLKHGRHVKLKLTKDIPEEAFRTCGEVYWESNVGQGPREHRHICQLLEPQIPAQDDLDLDVLALHIRPTLNFWQLILRHWCYYLHSNLVAAIMHSSNLAFMDGNLLIGLANCLPDKAYRSFHKGDFTAVIGVLMIVQTGHDAAGLALMVAHGHYGHHKYNVIIACPRWNINFLVKIIAETTVQVIAQVLHNCMIEWTDPTQVQRLLECIKMRMEAALLCSGVTKVLEGAKNKAQWVELRSSLSTSCELRGRPRRSTMPGFMTAQIGVRRHGATLESILHWARELDSYSLPPDLDHLGSFLHPILSPSFPNWFMQLADNTDVVYALNTLGRSEESTAATKANQKAIGQWRKTHTVEVYADTAAIKRHSMIEVIQDGHNGAYHLCEVTGLQKQVISANFPSLEQVHYTHNILNNPHMQAALEDIADVLAQLDLVAICDPKFLPANFDQRITWSVKQAQTLETWFTSTTCYPTLEKPAFFLSTAVIFSIKKQGLLVKDGCVCTVCNNKKKM</sequence>
<protein>
    <submittedName>
        <fullName evidence="2">Uncharacterized protein</fullName>
    </submittedName>
</protein>